<dbReference type="PANTHER" id="PTHR13859:SF11">
    <property type="entry name" value="GRUNGE, ISOFORM J"/>
    <property type="match status" value="1"/>
</dbReference>
<evidence type="ECO:0000256" key="4">
    <source>
        <dbReference type="ARBA" id="ARBA00023242"/>
    </source>
</evidence>
<accession>A0A9R1VC56</accession>
<comment type="subcellular location">
    <subcellularLocation>
        <location evidence="1">Nucleus</location>
    </subcellularLocation>
</comment>
<dbReference type="Proteomes" id="UP000235145">
    <property type="component" value="Unassembled WGS sequence"/>
</dbReference>
<keyword evidence="9" id="KW-1185">Reference proteome</keyword>
<feature type="region of interest" description="Disordered" evidence="5">
    <location>
        <begin position="455"/>
        <end position="567"/>
    </location>
</feature>
<dbReference type="Pfam" id="PF25826">
    <property type="entry name" value="DUF7952"/>
    <property type="match status" value="1"/>
</dbReference>
<dbReference type="PANTHER" id="PTHR13859">
    <property type="entry name" value="ATROPHIN-RELATED"/>
    <property type="match status" value="1"/>
</dbReference>
<comment type="caution">
    <text evidence="8">The sequence shown here is derived from an EMBL/GenBank/DDBJ whole genome shotgun (WGS) entry which is preliminary data.</text>
</comment>
<dbReference type="GO" id="GO:0005634">
    <property type="term" value="C:nucleus"/>
    <property type="evidence" value="ECO:0000318"/>
    <property type="project" value="GO_Central"/>
</dbReference>
<dbReference type="Pfam" id="PF24662">
    <property type="entry name" value="DUF7650"/>
    <property type="match status" value="1"/>
</dbReference>
<gene>
    <name evidence="8" type="ORF">LSAT_V11C500246380</name>
</gene>
<evidence type="ECO:0008006" key="10">
    <source>
        <dbReference type="Google" id="ProtNLM"/>
    </source>
</evidence>
<dbReference type="InterPro" id="IPR057712">
    <property type="entry name" value="DUF7952"/>
</dbReference>
<dbReference type="OrthoDB" id="1634742at2759"/>
<feature type="compositionally biased region" description="Basic residues" evidence="5">
    <location>
        <begin position="508"/>
        <end position="518"/>
    </location>
</feature>
<protein>
    <recommendedName>
        <fullName evidence="10">SANT domain-containing protein</fullName>
    </recommendedName>
</protein>
<dbReference type="InterPro" id="IPR056067">
    <property type="entry name" value="DUF7650"/>
</dbReference>
<keyword evidence="4" id="KW-0539">Nucleus</keyword>
<proteinExistence type="predicted"/>
<dbReference type="Gramene" id="rna-gnl|WGS:NBSK|LSAT_5X49040_mrna">
    <property type="protein sequence ID" value="cds-PLY69630.1"/>
    <property type="gene ID" value="gene-LSAT_5X49040"/>
</dbReference>
<organism evidence="8 9">
    <name type="scientific">Lactuca sativa</name>
    <name type="common">Garden lettuce</name>
    <dbReference type="NCBI Taxonomy" id="4236"/>
    <lineage>
        <taxon>Eukaryota</taxon>
        <taxon>Viridiplantae</taxon>
        <taxon>Streptophyta</taxon>
        <taxon>Embryophyta</taxon>
        <taxon>Tracheophyta</taxon>
        <taxon>Spermatophyta</taxon>
        <taxon>Magnoliopsida</taxon>
        <taxon>eudicotyledons</taxon>
        <taxon>Gunneridae</taxon>
        <taxon>Pentapetalae</taxon>
        <taxon>asterids</taxon>
        <taxon>campanulids</taxon>
        <taxon>Asterales</taxon>
        <taxon>Asteraceae</taxon>
        <taxon>Cichorioideae</taxon>
        <taxon>Cichorieae</taxon>
        <taxon>Lactucinae</taxon>
        <taxon>Lactuca</taxon>
    </lineage>
</organism>
<evidence type="ECO:0000256" key="3">
    <source>
        <dbReference type="ARBA" id="ARBA00023163"/>
    </source>
</evidence>
<feature type="region of interest" description="Disordered" evidence="5">
    <location>
        <begin position="604"/>
        <end position="642"/>
    </location>
</feature>
<keyword evidence="3" id="KW-0804">Transcription</keyword>
<dbReference type="SUPFAM" id="SSF46689">
    <property type="entry name" value="Homeodomain-like"/>
    <property type="match status" value="1"/>
</dbReference>
<dbReference type="Gene3D" id="1.10.10.60">
    <property type="entry name" value="Homeodomain-like"/>
    <property type="match status" value="1"/>
</dbReference>
<dbReference type="GO" id="GO:0003714">
    <property type="term" value="F:transcription corepressor activity"/>
    <property type="evidence" value="ECO:0000318"/>
    <property type="project" value="GO_Central"/>
</dbReference>
<reference evidence="8 9" key="1">
    <citation type="journal article" date="2017" name="Nat. Commun.">
        <title>Genome assembly with in vitro proximity ligation data and whole-genome triplication in lettuce.</title>
        <authorList>
            <person name="Reyes-Chin-Wo S."/>
            <person name="Wang Z."/>
            <person name="Yang X."/>
            <person name="Kozik A."/>
            <person name="Arikit S."/>
            <person name="Song C."/>
            <person name="Xia L."/>
            <person name="Froenicke L."/>
            <person name="Lavelle D.O."/>
            <person name="Truco M.J."/>
            <person name="Xia R."/>
            <person name="Zhu S."/>
            <person name="Xu C."/>
            <person name="Xu H."/>
            <person name="Xu X."/>
            <person name="Cox K."/>
            <person name="Korf I."/>
            <person name="Meyers B.C."/>
            <person name="Michelmore R.W."/>
        </authorList>
    </citation>
    <scope>NUCLEOTIDE SEQUENCE [LARGE SCALE GENOMIC DNA]</scope>
    <source>
        <strain evidence="9">cv. Salinas</strain>
        <tissue evidence="8">Seedlings</tissue>
    </source>
</reference>
<evidence type="ECO:0000259" key="7">
    <source>
        <dbReference type="Pfam" id="PF25826"/>
    </source>
</evidence>
<feature type="compositionally biased region" description="Low complexity" evidence="5">
    <location>
        <begin position="555"/>
        <end position="567"/>
    </location>
</feature>
<dbReference type="EMBL" id="NBSK02000005">
    <property type="protein sequence ID" value="KAJ0203420.1"/>
    <property type="molecule type" value="Genomic_DNA"/>
</dbReference>
<feature type="domain" description="DUF7952" evidence="7">
    <location>
        <begin position="127"/>
        <end position="257"/>
    </location>
</feature>
<feature type="compositionally biased region" description="Basic and acidic residues" evidence="5">
    <location>
        <begin position="493"/>
        <end position="507"/>
    </location>
</feature>
<evidence type="ECO:0000313" key="9">
    <source>
        <dbReference type="Proteomes" id="UP000235145"/>
    </source>
</evidence>
<dbReference type="AlphaFoldDB" id="A0A9R1VC56"/>
<feature type="region of interest" description="Disordered" evidence="5">
    <location>
        <begin position="655"/>
        <end position="714"/>
    </location>
</feature>
<evidence type="ECO:0000259" key="6">
    <source>
        <dbReference type="Pfam" id="PF24662"/>
    </source>
</evidence>
<evidence type="ECO:0000256" key="5">
    <source>
        <dbReference type="SAM" id="MobiDB-lite"/>
    </source>
</evidence>
<evidence type="ECO:0000256" key="2">
    <source>
        <dbReference type="ARBA" id="ARBA00023015"/>
    </source>
</evidence>
<sequence length="714" mass="79884">MEPNEDCSSDMSGKDPLPSETYAYGLYGPIGTHSRIGDEYQTQIPPLITNPEYLDYIKNPIEEEMKAGVSSEFLIGLDIPIFWIKKEREMKIEAQIDIKQEDSNSTSDLGSISDDLCLVPGCFLETWTETEKGSFVLGLYIFEKDFVRLKRFIESKNMGDILAYYYGTFYRSDEYRRWSESRKSRGKRCLMGARIFSTLRQQELLSRLMPNVSQECQNSLLEICRSFGDGRISLEQYVFSLKSLIGMKAFVDAMAIGKGKQDLTGSSIEPTKQNQAIHIRPEIPVGKACSSLSSTEIIQFLTGDYRLSKARSNDLFWEAVWPRLLANGWHSEQPNGYNYTANGKHNLVFLMPGIKKFSRRLIKGETYMDSVTDVLNRVASHPQILEIDDENGDIEMKLQEEEEDEEDAFLEKRKTHCYLQPRAPSLGTLLFKFTVVDTSLSGKIVRVREIEPRDLDSGEVSELVSDESDSANTNTNTFLAEQETGCKPNKKLKTGDENERKSPEVKRKVVSKAKLARKAKPENNSGHHKRRRRLTACAKAGSSRDTDDLMENVGSSSQANNHNLSSNLSFSSKCSSIDTVDEHKMNLIDLNVTPEFVNSEFVPERHEKQSESLVVPKVEENGGGGGGGSRRQSTRNRPPTARALEALANGFLTVNCRKKGKEDGMRDSGSGSRSRGFRHSRGEIGVASECSTGDASSVVKGDDENGPFNGEIAK</sequence>
<keyword evidence="2" id="KW-0805">Transcription regulation</keyword>
<name>A0A9R1VC56_LACSA</name>
<evidence type="ECO:0000256" key="1">
    <source>
        <dbReference type="ARBA" id="ARBA00004123"/>
    </source>
</evidence>
<evidence type="ECO:0000313" key="8">
    <source>
        <dbReference type="EMBL" id="KAJ0203420.1"/>
    </source>
</evidence>
<feature type="domain" description="DUF7650" evidence="6">
    <location>
        <begin position="295"/>
        <end position="382"/>
    </location>
</feature>
<dbReference type="InterPro" id="IPR009057">
    <property type="entry name" value="Homeodomain-like_sf"/>
</dbReference>